<feature type="domain" description="LRAT" evidence="1">
    <location>
        <begin position="21"/>
        <end position="170"/>
    </location>
</feature>
<proteinExistence type="predicted"/>
<evidence type="ECO:0000313" key="3">
    <source>
        <dbReference type="Proteomes" id="UP001567538"/>
    </source>
</evidence>
<evidence type="ECO:0000259" key="1">
    <source>
        <dbReference type="PROSITE" id="PS51934"/>
    </source>
</evidence>
<dbReference type="InterPro" id="IPR007053">
    <property type="entry name" value="LRAT_dom"/>
</dbReference>
<protein>
    <submittedName>
        <fullName evidence="2">Protein LEAD-SENSITIVE 1-like</fullName>
    </submittedName>
</protein>
<dbReference type="EMBL" id="JBEAFC010000009">
    <property type="protein sequence ID" value="KAL1542179.1"/>
    <property type="molecule type" value="Genomic_DNA"/>
</dbReference>
<reference evidence="2 3" key="1">
    <citation type="submission" date="2024-06" db="EMBL/GenBank/DDBJ databases">
        <title>A chromosome level genome sequence of Diviner's sage (Salvia divinorum).</title>
        <authorList>
            <person name="Ford S.A."/>
            <person name="Ro D.-K."/>
            <person name="Ness R.W."/>
            <person name="Phillips M.A."/>
        </authorList>
    </citation>
    <scope>NUCLEOTIDE SEQUENCE [LARGE SCALE GENOMIC DNA]</scope>
    <source>
        <strain evidence="2">SAF-2024a</strain>
        <tissue evidence="2">Leaf</tissue>
    </source>
</reference>
<dbReference type="Proteomes" id="UP001567538">
    <property type="component" value="Unassembled WGS sequence"/>
</dbReference>
<name>A0ABD1GDI1_SALDI</name>
<dbReference type="PROSITE" id="PS51934">
    <property type="entry name" value="LRAT"/>
    <property type="match status" value="1"/>
</dbReference>
<organism evidence="2 3">
    <name type="scientific">Salvia divinorum</name>
    <name type="common">Maria pastora</name>
    <name type="synonym">Diviner's sage</name>
    <dbReference type="NCBI Taxonomy" id="28513"/>
    <lineage>
        <taxon>Eukaryota</taxon>
        <taxon>Viridiplantae</taxon>
        <taxon>Streptophyta</taxon>
        <taxon>Embryophyta</taxon>
        <taxon>Tracheophyta</taxon>
        <taxon>Spermatophyta</taxon>
        <taxon>Magnoliopsida</taxon>
        <taxon>eudicotyledons</taxon>
        <taxon>Gunneridae</taxon>
        <taxon>Pentapetalae</taxon>
        <taxon>asterids</taxon>
        <taxon>lamiids</taxon>
        <taxon>Lamiales</taxon>
        <taxon>Lamiaceae</taxon>
        <taxon>Nepetoideae</taxon>
        <taxon>Mentheae</taxon>
        <taxon>Salviinae</taxon>
        <taxon>Salvia</taxon>
        <taxon>Salvia subgen. Calosphace</taxon>
    </lineage>
</organism>
<dbReference type="PANTHER" id="PTHR46137:SF7">
    <property type="entry name" value="LRAT DOMAIN-CONTAINING PROTEIN"/>
    <property type="match status" value="1"/>
</dbReference>
<dbReference type="Gene3D" id="3.90.1720.10">
    <property type="entry name" value="endopeptidase domain like (from Nostoc punctiforme)"/>
    <property type="match status" value="1"/>
</dbReference>
<sequence length="221" mass="24661">MGFLSQRVERCDLKAGDHIYSWRTPVFAYSHHGIYIGDDKVVHFTQEQNFSPGGSPSFCVSSSAQAYAVLCLDSDCASREHESGVVMSCLNCFLGGGSLYRFEYGVRPVVLMTKVRSGTCTVAKSDPPEDVIHRAKYLLQNGGFWKYDVLLNNCEDFACYVFIPMAVMSYLPLKMLVSNLVALVAMPVQYSFNRYACDIGVRDDVIKVEVENIASFLAFVH</sequence>
<evidence type="ECO:0000313" key="2">
    <source>
        <dbReference type="EMBL" id="KAL1542179.1"/>
    </source>
</evidence>
<keyword evidence="3" id="KW-1185">Reference proteome</keyword>
<dbReference type="AlphaFoldDB" id="A0ABD1GDI1"/>
<accession>A0ABD1GDI1</accession>
<dbReference type="Pfam" id="PF04970">
    <property type="entry name" value="LRAT"/>
    <property type="match status" value="1"/>
</dbReference>
<comment type="caution">
    <text evidence="2">The sequence shown here is derived from an EMBL/GenBank/DDBJ whole genome shotgun (WGS) entry which is preliminary data.</text>
</comment>
<gene>
    <name evidence="2" type="ORF">AAHA92_26309</name>
</gene>
<dbReference type="PANTHER" id="PTHR46137">
    <property type="entry name" value="OS05G0310600 PROTEIN"/>
    <property type="match status" value="1"/>
</dbReference>